<evidence type="ECO:0000256" key="2">
    <source>
        <dbReference type="ARBA" id="ARBA00022748"/>
    </source>
</evidence>
<dbReference type="PANTHER" id="PTHR42852:SF6">
    <property type="entry name" value="THIOL:DISULFIDE INTERCHANGE PROTEIN DSBE"/>
    <property type="match status" value="1"/>
</dbReference>
<evidence type="ECO:0000256" key="3">
    <source>
        <dbReference type="ARBA" id="ARBA00023157"/>
    </source>
</evidence>
<dbReference type="SUPFAM" id="SSF52833">
    <property type="entry name" value="Thioredoxin-like"/>
    <property type="match status" value="1"/>
</dbReference>
<protein>
    <submittedName>
        <fullName evidence="6">TlpA family protein disulfide reductase</fullName>
    </submittedName>
</protein>
<dbReference type="CDD" id="cd02966">
    <property type="entry name" value="TlpA_like_family"/>
    <property type="match status" value="1"/>
</dbReference>
<evidence type="ECO:0000256" key="4">
    <source>
        <dbReference type="ARBA" id="ARBA00023284"/>
    </source>
</evidence>
<dbReference type="Proteomes" id="UP001155241">
    <property type="component" value="Unassembled WGS sequence"/>
</dbReference>
<evidence type="ECO:0000313" key="7">
    <source>
        <dbReference type="Proteomes" id="UP001155241"/>
    </source>
</evidence>
<dbReference type="Gene3D" id="3.40.30.10">
    <property type="entry name" value="Glutaredoxin"/>
    <property type="match status" value="1"/>
</dbReference>
<dbReference type="PROSITE" id="PS00194">
    <property type="entry name" value="THIOREDOXIN_1"/>
    <property type="match status" value="1"/>
</dbReference>
<dbReference type="PROSITE" id="PS51352">
    <property type="entry name" value="THIOREDOXIN_2"/>
    <property type="match status" value="1"/>
</dbReference>
<keyword evidence="4" id="KW-0676">Redox-active center</keyword>
<comment type="subcellular location">
    <subcellularLocation>
        <location evidence="1">Cell envelope</location>
    </subcellularLocation>
</comment>
<evidence type="ECO:0000256" key="1">
    <source>
        <dbReference type="ARBA" id="ARBA00004196"/>
    </source>
</evidence>
<keyword evidence="3" id="KW-1015">Disulfide bond</keyword>
<comment type="caution">
    <text evidence="6">The sequence shown here is derived from an EMBL/GenBank/DDBJ whole genome shotgun (WGS) entry which is preliminary data.</text>
</comment>
<reference evidence="6" key="1">
    <citation type="submission" date="2022-06" db="EMBL/GenBank/DDBJ databases">
        <title>Aeoliella straminimaris, a novel planctomycete from sediments.</title>
        <authorList>
            <person name="Vitorino I.R."/>
            <person name="Lage O.M."/>
        </authorList>
    </citation>
    <scope>NUCLEOTIDE SEQUENCE</scope>
    <source>
        <strain evidence="6">ICT_H6.2</strain>
    </source>
</reference>
<sequence length="466" mass="52337">MTIGIGKRSHTLDIEQGSMNSPRVVETLTGDGAIEVTVKGNLKLPDELQYGKSAYVSGGLLAMRDERNYLRLERASFSRDKQSHHYLNFELRRDGRRVRMGRFADYPIDAKADLRLRMEMSGQQIRALVRRIDGDWHEMGTANLGNSSALQVGIHALNTSGESITIDFESLRRERELAPARQETSSHLALNAATNRTSVRHTVGEVPLVIRQQLMALQQRTSRIDELTEQERDAIIDDIVKLVRSVPGEIRPALALTISRDVSRKFEMVADYGHSLQICDQLAESLESSSEAGSEEALTRVVQLREQISTRAEMIGEPLELEGELIEGGTLNWDDYRGSVVLVDFWASWCGPCRREMPNVIQQYDTFRDQGFKVLGVCLDTDRNAARTYIAESEMTWPSLFVDDGGWNHPMAQKYSIRSIPTAILVGRDGRVLSFSARGEQLERLLKKQLDTPSAESEQVTTEGAE</sequence>
<dbReference type="Gene3D" id="2.60.120.200">
    <property type="match status" value="1"/>
</dbReference>
<proteinExistence type="predicted"/>
<dbReference type="AlphaFoldDB" id="A0A9X2JHI7"/>
<dbReference type="EMBL" id="JAMXLR010000038">
    <property type="protein sequence ID" value="MCO6044683.1"/>
    <property type="molecule type" value="Genomic_DNA"/>
</dbReference>
<keyword evidence="2" id="KW-0201">Cytochrome c-type biogenesis</keyword>
<evidence type="ECO:0000259" key="5">
    <source>
        <dbReference type="PROSITE" id="PS51352"/>
    </source>
</evidence>
<dbReference type="InterPro" id="IPR036249">
    <property type="entry name" value="Thioredoxin-like_sf"/>
</dbReference>
<dbReference type="Pfam" id="PF13905">
    <property type="entry name" value="Thioredoxin_8"/>
    <property type="match status" value="1"/>
</dbReference>
<dbReference type="InterPro" id="IPR050553">
    <property type="entry name" value="Thioredoxin_ResA/DsbE_sf"/>
</dbReference>
<dbReference type="PANTHER" id="PTHR42852">
    <property type="entry name" value="THIOL:DISULFIDE INTERCHANGE PROTEIN DSBE"/>
    <property type="match status" value="1"/>
</dbReference>
<dbReference type="InterPro" id="IPR017937">
    <property type="entry name" value="Thioredoxin_CS"/>
</dbReference>
<organism evidence="6 7">
    <name type="scientific">Aeoliella straminimaris</name>
    <dbReference type="NCBI Taxonomy" id="2954799"/>
    <lineage>
        <taxon>Bacteria</taxon>
        <taxon>Pseudomonadati</taxon>
        <taxon>Planctomycetota</taxon>
        <taxon>Planctomycetia</taxon>
        <taxon>Pirellulales</taxon>
        <taxon>Lacipirellulaceae</taxon>
        <taxon>Aeoliella</taxon>
    </lineage>
</organism>
<keyword evidence="7" id="KW-1185">Reference proteome</keyword>
<dbReference type="InterPro" id="IPR013766">
    <property type="entry name" value="Thioredoxin_domain"/>
</dbReference>
<name>A0A9X2JHI7_9BACT</name>
<dbReference type="RefSeq" id="WP_252852799.1">
    <property type="nucleotide sequence ID" value="NZ_JAMXLR010000038.1"/>
</dbReference>
<dbReference type="GO" id="GO:0017004">
    <property type="term" value="P:cytochrome complex assembly"/>
    <property type="evidence" value="ECO:0007669"/>
    <property type="project" value="UniProtKB-KW"/>
</dbReference>
<accession>A0A9X2JHI7</accession>
<dbReference type="GO" id="GO:0030313">
    <property type="term" value="C:cell envelope"/>
    <property type="evidence" value="ECO:0007669"/>
    <property type="project" value="UniProtKB-SubCell"/>
</dbReference>
<feature type="domain" description="Thioredoxin" evidence="5">
    <location>
        <begin position="306"/>
        <end position="455"/>
    </location>
</feature>
<dbReference type="InterPro" id="IPR012336">
    <property type="entry name" value="Thioredoxin-like_fold"/>
</dbReference>
<evidence type="ECO:0000313" key="6">
    <source>
        <dbReference type="EMBL" id="MCO6044683.1"/>
    </source>
</evidence>
<gene>
    <name evidence="6" type="ORF">NG895_12265</name>
</gene>